<gene>
    <name evidence="1" type="ORF">OKA104_LOCUS13796</name>
</gene>
<name>A0A818W6P5_9BILA</name>
<proteinExistence type="predicted"/>
<comment type="caution">
    <text evidence="1">The sequence shown here is derived from an EMBL/GenBank/DDBJ whole genome shotgun (WGS) entry which is preliminary data.</text>
</comment>
<protein>
    <submittedName>
        <fullName evidence="1">Uncharacterized protein</fullName>
    </submittedName>
</protein>
<dbReference type="Proteomes" id="UP000663881">
    <property type="component" value="Unassembled WGS sequence"/>
</dbReference>
<reference evidence="1" key="1">
    <citation type="submission" date="2021-02" db="EMBL/GenBank/DDBJ databases">
        <authorList>
            <person name="Nowell W R."/>
        </authorList>
    </citation>
    <scope>NUCLEOTIDE SEQUENCE</scope>
</reference>
<accession>A0A818W6P5</accession>
<dbReference type="AlphaFoldDB" id="A0A818W6P5"/>
<evidence type="ECO:0000313" key="1">
    <source>
        <dbReference type="EMBL" id="CAF3720121.1"/>
    </source>
</evidence>
<organism evidence="1 2">
    <name type="scientific">Adineta steineri</name>
    <dbReference type="NCBI Taxonomy" id="433720"/>
    <lineage>
        <taxon>Eukaryota</taxon>
        <taxon>Metazoa</taxon>
        <taxon>Spiralia</taxon>
        <taxon>Gnathifera</taxon>
        <taxon>Rotifera</taxon>
        <taxon>Eurotatoria</taxon>
        <taxon>Bdelloidea</taxon>
        <taxon>Adinetida</taxon>
        <taxon>Adinetidae</taxon>
        <taxon>Adineta</taxon>
    </lineage>
</organism>
<evidence type="ECO:0000313" key="2">
    <source>
        <dbReference type="Proteomes" id="UP000663881"/>
    </source>
</evidence>
<sequence>MKLFRNLLSKHRSNKKKSSSSSPVNIKSNNLIQSSVSSCCEQTLNLLDKHTKCTCHYFNFNENCLAKNLHTKLISIDPSTCSSLSSRLSINIMPSLEYLSNVQCILTVADFCFWYDVRSALLDIIDRIVTMNETQSYLTEKISPTIVKLHIPQINTVYRKIRRPKTSIAIQTTHDYDQRRNAKVQANTVTIFSLQKPNLSSSKLFLN</sequence>
<dbReference type="EMBL" id="CAJOAY010000706">
    <property type="protein sequence ID" value="CAF3720121.1"/>
    <property type="molecule type" value="Genomic_DNA"/>
</dbReference>